<evidence type="ECO:0000256" key="2">
    <source>
        <dbReference type="SAM" id="SignalP"/>
    </source>
</evidence>
<sequence>MKTLRLTSSAWRSLALIQLMGWISPPGAVYAQANATPEVRELSQYLIRENIAGTYCSESATGPMPGFTRDATEQACQHVRQESLRGSGASGAAGIPRQD</sequence>
<evidence type="ECO:0000313" key="4">
    <source>
        <dbReference type="Proteomes" id="UP000603912"/>
    </source>
</evidence>
<proteinExistence type="predicted"/>
<evidence type="ECO:0000313" key="3">
    <source>
        <dbReference type="EMBL" id="GGH18963.1"/>
    </source>
</evidence>
<evidence type="ECO:0000256" key="1">
    <source>
        <dbReference type="SAM" id="MobiDB-lite"/>
    </source>
</evidence>
<feature type="compositionally biased region" description="Low complexity" evidence="1">
    <location>
        <begin position="86"/>
        <end position="99"/>
    </location>
</feature>
<gene>
    <name evidence="3" type="ORF">GCM10007036_21490</name>
</gene>
<keyword evidence="4" id="KW-1185">Reference proteome</keyword>
<feature type="region of interest" description="Disordered" evidence="1">
    <location>
        <begin position="63"/>
        <end position="99"/>
    </location>
</feature>
<comment type="caution">
    <text evidence="3">The sequence shown here is derived from an EMBL/GenBank/DDBJ whole genome shotgun (WGS) entry which is preliminary data.</text>
</comment>
<organism evidence="3 4">
    <name type="scientific">Alsobacter metallidurans</name>
    <dbReference type="NCBI Taxonomy" id="340221"/>
    <lineage>
        <taxon>Bacteria</taxon>
        <taxon>Pseudomonadati</taxon>
        <taxon>Pseudomonadota</taxon>
        <taxon>Alphaproteobacteria</taxon>
        <taxon>Hyphomicrobiales</taxon>
        <taxon>Alsobacteraceae</taxon>
        <taxon>Alsobacter</taxon>
    </lineage>
</organism>
<evidence type="ECO:0008006" key="5">
    <source>
        <dbReference type="Google" id="ProtNLM"/>
    </source>
</evidence>
<dbReference type="EMBL" id="BMES01000002">
    <property type="protein sequence ID" value="GGH18963.1"/>
    <property type="molecule type" value="Genomic_DNA"/>
</dbReference>
<feature type="signal peptide" evidence="2">
    <location>
        <begin position="1"/>
        <end position="31"/>
    </location>
</feature>
<protein>
    <recommendedName>
        <fullName evidence="5">UrcA family protein</fullName>
    </recommendedName>
</protein>
<dbReference type="Proteomes" id="UP000603912">
    <property type="component" value="Unassembled WGS sequence"/>
</dbReference>
<keyword evidence="2" id="KW-0732">Signal</keyword>
<name>A0A917MI48_9HYPH</name>
<reference evidence="3" key="1">
    <citation type="journal article" date="2014" name="Int. J. Syst. Evol. Microbiol.">
        <title>Complete genome sequence of Corynebacterium casei LMG S-19264T (=DSM 44701T), isolated from a smear-ripened cheese.</title>
        <authorList>
            <consortium name="US DOE Joint Genome Institute (JGI-PGF)"/>
            <person name="Walter F."/>
            <person name="Albersmeier A."/>
            <person name="Kalinowski J."/>
            <person name="Ruckert C."/>
        </authorList>
    </citation>
    <scope>NUCLEOTIDE SEQUENCE</scope>
    <source>
        <strain evidence="3">CGMCC 1.12214</strain>
    </source>
</reference>
<dbReference type="AlphaFoldDB" id="A0A917MI48"/>
<feature type="chain" id="PRO_5037502299" description="UrcA family protein" evidence="2">
    <location>
        <begin position="32"/>
        <end position="99"/>
    </location>
</feature>
<reference evidence="3" key="2">
    <citation type="submission" date="2020-09" db="EMBL/GenBank/DDBJ databases">
        <authorList>
            <person name="Sun Q."/>
            <person name="Zhou Y."/>
        </authorList>
    </citation>
    <scope>NUCLEOTIDE SEQUENCE</scope>
    <source>
        <strain evidence="3">CGMCC 1.12214</strain>
    </source>
</reference>
<accession>A0A917MI48</accession>